<dbReference type="Proteomes" id="UP000236305">
    <property type="component" value="Unassembled WGS sequence"/>
</dbReference>
<dbReference type="EMBL" id="MPSH01000008">
    <property type="protein sequence ID" value="PNH33573.1"/>
    <property type="molecule type" value="Genomic_DNA"/>
</dbReference>
<name>A0A444S7B5_VERDA</name>
<evidence type="ECO:0000313" key="1">
    <source>
        <dbReference type="EMBL" id="PNH33573.1"/>
    </source>
</evidence>
<dbReference type="Proteomes" id="UP000288725">
    <property type="component" value="Chromosome 3"/>
</dbReference>
<organism evidence="2 4">
    <name type="scientific">Verticillium dahliae</name>
    <name type="common">Verticillium wilt</name>
    <dbReference type="NCBI Taxonomy" id="27337"/>
    <lineage>
        <taxon>Eukaryota</taxon>
        <taxon>Fungi</taxon>
        <taxon>Dikarya</taxon>
        <taxon>Ascomycota</taxon>
        <taxon>Pezizomycotina</taxon>
        <taxon>Sordariomycetes</taxon>
        <taxon>Hypocreomycetidae</taxon>
        <taxon>Glomerellales</taxon>
        <taxon>Plectosphaerellaceae</taxon>
        <taxon>Verticillium</taxon>
    </lineage>
</organism>
<evidence type="ECO:0000313" key="2">
    <source>
        <dbReference type="EMBL" id="RXG49302.1"/>
    </source>
</evidence>
<protein>
    <submittedName>
        <fullName evidence="2">Uncharacterized protein</fullName>
    </submittedName>
</protein>
<sequence>MVDQHRPKIIEENPIKNGLDSFRASFKAICTSQGISPCPDSLGKLKGDELQNLALDLLLALQGCRASRLLRSGGRGKNLFGDLSTLSSAVNSDDFDFDRIKPLFNASLAEILNDALI</sequence>
<gene>
    <name evidence="1" type="ORF">BJF96_g3333</name>
    <name evidence="2" type="ORF">VDGE_30730</name>
</gene>
<dbReference type="EMBL" id="RSDZ01000015">
    <property type="protein sequence ID" value="RXG49302.1"/>
    <property type="molecule type" value="Genomic_DNA"/>
</dbReference>
<evidence type="ECO:0000313" key="4">
    <source>
        <dbReference type="Proteomes" id="UP000288725"/>
    </source>
</evidence>
<reference evidence="1 3" key="1">
    <citation type="submission" date="2017-12" db="EMBL/GenBank/DDBJ databases">
        <title>Comparative genomics yields insights into virulence evolution of Verticillium dahliae.</title>
        <authorList>
            <person name="Fan R."/>
            <person name="Armitage A.D."/>
            <person name="Cascant-Lopez E."/>
            <person name="Sobczyk M."/>
            <person name="Cockerton H.M."/>
            <person name="Harrison R.J."/>
        </authorList>
    </citation>
    <scope>NUCLEOTIDE SEQUENCE [LARGE SCALE GENOMIC DNA]</scope>
    <source>
        <strain evidence="1 3">12008</strain>
    </source>
</reference>
<evidence type="ECO:0000313" key="3">
    <source>
        <dbReference type="Proteomes" id="UP000236305"/>
    </source>
</evidence>
<proteinExistence type="predicted"/>
<dbReference type="AlphaFoldDB" id="A0A444S7B5"/>
<reference evidence="2 4" key="2">
    <citation type="submission" date="2018-12" db="EMBL/GenBank/DDBJ databases">
        <title>Genome of Verticillium dahliae isolate Getta Getta.</title>
        <authorList>
            <person name="Gardiner D.M."/>
        </authorList>
    </citation>
    <scope>NUCLEOTIDE SEQUENCE [LARGE SCALE GENOMIC DNA]</scope>
    <source>
        <strain evidence="2 4">Getta Getta</strain>
    </source>
</reference>
<accession>A0A444S7B5</accession>
<comment type="caution">
    <text evidence="2">The sequence shown here is derived from an EMBL/GenBank/DDBJ whole genome shotgun (WGS) entry which is preliminary data.</text>
</comment>